<evidence type="ECO:0000256" key="7">
    <source>
        <dbReference type="ARBA" id="ARBA00023136"/>
    </source>
</evidence>
<keyword evidence="5 9" id="KW-1133">Transmembrane helix</keyword>
<evidence type="ECO:0000256" key="1">
    <source>
        <dbReference type="ARBA" id="ARBA00004651"/>
    </source>
</evidence>
<gene>
    <name evidence="10" type="ORF">BLX24_23025</name>
</gene>
<evidence type="ECO:0000313" key="11">
    <source>
        <dbReference type="Proteomes" id="UP000181790"/>
    </source>
</evidence>
<feature type="transmembrane region" description="Helical" evidence="9">
    <location>
        <begin position="28"/>
        <end position="49"/>
    </location>
</feature>
<proteinExistence type="inferred from homology"/>
<accession>A0A1S2VDJ5</accession>
<keyword evidence="6" id="KW-0406">Ion transport</keyword>
<dbReference type="PANTHER" id="PTHR33281">
    <property type="entry name" value="UPF0187 PROTEIN YNEE"/>
    <property type="match status" value="1"/>
</dbReference>
<keyword evidence="2" id="KW-0813">Transport</keyword>
<dbReference type="OrthoDB" id="445589at2"/>
<reference evidence="10 11" key="1">
    <citation type="submission" date="2016-10" db="EMBL/GenBank/DDBJ databases">
        <title>Arsenicibacter rosenii gen. nov., sp. nov., an efficient arsenic-methylating bacterium isolated from an arsenic-contaminated paddy soil.</title>
        <authorList>
            <person name="Huang K."/>
        </authorList>
    </citation>
    <scope>NUCLEOTIDE SEQUENCE [LARGE SCALE GENOMIC DNA]</scope>
    <source>
        <strain evidence="10 11">SM-1</strain>
    </source>
</reference>
<evidence type="ECO:0000256" key="5">
    <source>
        <dbReference type="ARBA" id="ARBA00022989"/>
    </source>
</evidence>
<evidence type="ECO:0000256" key="6">
    <source>
        <dbReference type="ARBA" id="ARBA00023065"/>
    </source>
</evidence>
<dbReference type="Proteomes" id="UP000181790">
    <property type="component" value="Unassembled WGS sequence"/>
</dbReference>
<evidence type="ECO:0000256" key="2">
    <source>
        <dbReference type="ARBA" id="ARBA00022448"/>
    </source>
</evidence>
<keyword evidence="11" id="KW-1185">Reference proteome</keyword>
<organism evidence="10 11">
    <name type="scientific">Arsenicibacter rosenii</name>
    <dbReference type="NCBI Taxonomy" id="1750698"/>
    <lineage>
        <taxon>Bacteria</taxon>
        <taxon>Pseudomonadati</taxon>
        <taxon>Bacteroidota</taxon>
        <taxon>Cytophagia</taxon>
        <taxon>Cytophagales</taxon>
        <taxon>Spirosomataceae</taxon>
        <taxon>Arsenicibacter</taxon>
    </lineage>
</organism>
<keyword evidence="7 9" id="KW-0472">Membrane</keyword>
<dbReference type="AlphaFoldDB" id="A0A1S2VDJ5"/>
<feature type="transmembrane region" description="Helical" evidence="9">
    <location>
        <begin position="224"/>
        <end position="254"/>
    </location>
</feature>
<feature type="transmembrane region" description="Helical" evidence="9">
    <location>
        <begin position="55"/>
        <end position="75"/>
    </location>
</feature>
<keyword evidence="4 9" id="KW-0812">Transmembrane</keyword>
<dbReference type="GO" id="GO:0005886">
    <property type="term" value="C:plasma membrane"/>
    <property type="evidence" value="ECO:0007669"/>
    <property type="project" value="UniProtKB-SubCell"/>
</dbReference>
<evidence type="ECO:0000256" key="8">
    <source>
        <dbReference type="ARBA" id="ARBA00034708"/>
    </source>
</evidence>
<evidence type="ECO:0000313" key="10">
    <source>
        <dbReference type="EMBL" id="OIN56847.1"/>
    </source>
</evidence>
<evidence type="ECO:0000256" key="3">
    <source>
        <dbReference type="ARBA" id="ARBA00022475"/>
    </source>
</evidence>
<dbReference type="Pfam" id="PF25539">
    <property type="entry name" value="Bestrophin_2"/>
    <property type="match status" value="1"/>
</dbReference>
<evidence type="ECO:0000256" key="4">
    <source>
        <dbReference type="ARBA" id="ARBA00022692"/>
    </source>
</evidence>
<dbReference type="GO" id="GO:0005254">
    <property type="term" value="F:chloride channel activity"/>
    <property type="evidence" value="ECO:0007669"/>
    <property type="project" value="InterPro"/>
</dbReference>
<protein>
    <recommendedName>
        <fullName evidence="12">Bestrophin</fullName>
    </recommendedName>
</protein>
<comment type="similarity">
    <text evidence="8">Belongs to the anion channel-forming bestrophin (TC 1.A.46) family.</text>
</comment>
<sequence>MVNYDSKEWLRFLINFPKADTVRKLTPYMIIMGLYSLGISYLIIGVWQLKDTSDLRNISLMHSLLGFVISMLLVFRTNTAYDRWWEGRRLWGALVNNSRNLALKINTLVPEEHVNERNFYRFMIPNFAYALKNHLRGNFLETEFTETGLFKLYDLRQHDHIPNQIAGAIFNQTVDLQRRGILLPEHLIFLNPELQSLMDVCGACERIRKTPIPYSYSAFLKKFIIIYCITLPLGYVFSLHYLVIPFVIFIFYVLASLEVIAEEIEDPFGTDSNDLPLDDISAGIQATVGQAFPEARQ</sequence>
<dbReference type="InterPro" id="IPR044669">
    <property type="entry name" value="YneE/VCCN1/2-like"/>
</dbReference>
<name>A0A1S2VDJ5_9BACT</name>
<comment type="caution">
    <text evidence="10">The sequence shown here is derived from an EMBL/GenBank/DDBJ whole genome shotgun (WGS) entry which is preliminary data.</text>
</comment>
<keyword evidence="3" id="KW-1003">Cell membrane</keyword>
<evidence type="ECO:0008006" key="12">
    <source>
        <dbReference type="Google" id="ProtNLM"/>
    </source>
</evidence>
<dbReference type="RefSeq" id="WP_071505573.1">
    <property type="nucleotide sequence ID" value="NZ_MORL01000018.1"/>
</dbReference>
<evidence type="ECO:0000256" key="9">
    <source>
        <dbReference type="SAM" id="Phobius"/>
    </source>
</evidence>
<dbReference type="EMBL" id="MORL01000018">
    <property type="protein sequence ID" value="OIN56847.1"/>
    <property type="molecule type" value="Genomic_DNA"/>
</dbReference>
<dbReference type="PANTHER" id="PTHR33281:SF19">
    <property type="entry name" value="VOLTAGE-DEPENDENT ANION CHANNEL-FORMING PROTEIN YNEE"/>
    <property type="match status" value="1"/>
</dbReference>
<comment type="subcellular location">
    <subcellularLocation>
        <location evidence="1">Cell membrane</location>
        <topology evidence="1">Multi-pass membrane protein</topology>
    </subcellularLocation>
</comment>